<name>A0A4S4KK51_9APHY</name>
<feature type="compositionally biased region" description="Basic and acidic residues" evidence="1">
    <location>
        <begin position="231"/>
        <end position="254"/>
    </location>
</feature>
<proteinExistence type="predicted"/>
<feature type="compositionally biased region" description="Polar residues" evidence="1">
    <location>
        <begin position="145"/>
        <end position="158"/>
    </location>
</feature>
<evidence type="ECO:0000313" key="3">
    <source>
        <dbReference type="Proteomes" id="UP000309038"/>
    </source>
</evidence>
<evidence type="ECO:0000313" key="2">
    <source>
        <dbReference type="EMBL" id="THG98808.1"/>
    </source>
</evidence>
<gene>
    <name evidence="2" type="ORF">EW026_g3442</name>
</gene>
<organism evidence="2 3">
    <name type="scientific">Hermanssonia centrifuga</name>
    <dbReference type="NCBI Taxonomy" id="98765"/>
    <lineage>
        <taxon>Eukaryota</taxon>
        <taxon>Fungi</taxon>
        <taxon>Dikarya</taxon>
        <taxon>Basidiomycota</taxon>
        <taxon>Agaricomycotina</taxon>
        <taxon>Agaricomycetes</taxon>
        <taxon>Polyporales</taxon>
        <taxon>Meruliaceae</taxon>
        <taxon>Hermanssonia</taxon>
    </lineage>
</organism>
<feature type="region of interest" description="Disordered" evidence="1">
    <location>
        <begin position="446"/>
        <end position="513"/>
    </location>
</feature>
<feature type="compositionally biased region" description="Acidic residues" evidence="1">
    <location>
        <begin position="389"/>
        <end position="398"/>
    </location>
</feature>
<feature type="region of interest" description="Disordered" evidence="1">
    <location>
        <begin position="32"/>
        <end position="174"/>
    </location>
</feature>
<feature type="region of interest" description="Disordered" evidence="1">
    <location>
        <begin position="525"/>
        <end position="575"/>
    </location>
</feature>
<dbReference type="Proteomes" id="UP000309038">
    <property type="component" value="Unassembled WGS sequence"/>
</dbReference>
<feature type="compositionally biased region" description="Basic and acidic residues" evidence="1">
    <location>
        <begin position="525"/>
        <end position="540"/>
    </location>
</feature>
<sequence length="575" mass="62794">MSLSSFLLGANVGKSKDKGKAIDNVLDDLFRTTAVPPTAKPAITTSKNLFEPSEKKRKLPEEPAPSKSKKKAKSNVQGDASKVAATIARSEKASGSVPTPKKSKQPVQDPESNDDGSEEETPVHAESEEVESDEEGDPTKLVHESLNNGSKTRSSTSKAKYVPADESPERRDARTIFVGNVLVDVVKNRPLQKQFKRHILSFVPPAKIESIRFRSVAFQKPTTELPPIDGSLKDAKPNPKEIKDSRQHDRERAASWRASKSNEDEEKAADAGKSFLTPGEKKRVAFIKQEIHSGVDSVNAYVVFAHAPAVDQNRPKNLPPPNPTMDPYEAARTAVKEADGSVFMGRTIRVDSAVKGKEKGAADAEMAGDPKATVFVGNLDFAKKGAPGEGDEEDEEGEEGKGKEVKRKSKAWFTNRECVDEILALEQDRLKFAKRKLRVQRCKTLPGGTKANVKSTGPKPTNVQGGKFDRAPTRRPSGVTPITVPKGDPTLGTKIASLSKDERKQVKATDADRVARRLAKKKAKALAEKGVKAREGDRDRIRKRFTDKKGGASTTEKSKKRVRSNKALSKMNTKK</sequence>
<evidence type="ECO:0008006" key="4">
    <source>
        <dbReference type="Google" id="ProtNLM"/>
    </source>
</evidence>
<comment type="caution">
    <text evidence="2">The sequence shown here is derived from an EMBL/GenBank/DDBJ whole genome shotgun (WGS) entry which is preliminary data.</text>
</comment>
<evidence type="ECO:0000256" key="1">
    <source>
        <dbReference type="SAM" id="MobiDB-lite"/>
    </source>
</evidence>
<feature type="region of interest" description="Disordered" evidence="1">
    <location>
        <begin position="222"/>
        <end position="273"/>
    </location>
</feature>
<dbReference type="AlphaFoldDB" id="A0A4S4KK51"/>
<feature type="compositionally biased region" description="Basic and acidic residues" evidence="1">
    <location>
        <begin position="499"/>
        <end position="513"/>
    </location>
</feature>
<feature type="region of interest" description="Disordered" evidence="1">
    <location>
        <begin position="382"/>
        <end position="408"/>
    </location>
</feature>
<feature type="compositionally biased region" description="Polar residues" evidence="1">
    <location>
        <begin position="452"/>
        <end position="464"/>
    </location>
</feature>
<feature type="compositionally biased region" description="Polar residues" evidence="1">
    <location>
        <begin position="566"/>
        <end position="575"/>
    </location>
</feature>
<dbReference type="InterPro" id="IPR012677">
    <property type="entry name" value="Nucleotide-bd_a/b_plait_sf"/>
</dbReference>
<reference evidence="2 3" key="1">
    <citation type="submission" date="2019-02" db="EMBL/GenBank/DDBJ databases">
        <title>Genome sequencing of the rare red list fungi Phlebia centrifuga.</title>
        <authorList>
            <person name="Buettner E."/>
            <person name="Kellner H."/>
        </authorList>
    </citation>
    <scope>NUCLEOTIDE SEQUENCE [LARGE SCALE GENOMIC DNA]</scope>
    <source>
        <strain evidence="2 3">DSM 108282</strain>
    </source>
</reference>
<feature type="compositionally biased region" description="Acidic residues" evidence="1">
    <location>
        <begin position="111"/>
        <end position="120"/>
    </location>
</feature>
<dbReference type="EMBL" id="SGPJ01000103">
    <property type="protein sequence ID" value="THG98808.1"/>
    <property type="molecule type" value="Genomic_DNA"/>
</dbReference>
<accession>A0A4S4KK51</accession>
<keyword evidence="3" id="KW-1185">Reference proteome</keyword>
<dbReference type="Gene3D" id="3.30.70.330">
    <property type="match status" value="1"/>
</dbReference>
<protein>
    <recommendedName>
        <fullName evidence="4">Nucleolar protein 12</fullName>
    </recommendedName>
</protein>